<accession>H1LFW8</accession>
<dbReference type="HOGENOM" id="CLU_3271888_0_0_9"/>
<gene>
    <name evidence="1" type="ORF">HMPREF9104_01494</name>
</gene>
<comment type="caution">
    <text evidence="1">The sequence shown here is derived from an EMBL/GenBank/DDBJ whole genome shotgun (WGS) entry which is preliminary data.</text>
</comment>
<name>H1LFW8_9LACO</name>
<protein>
    <submittedName>
        <fullName evidence="1">Uncharacterized protein</fullName>
    </submittedName>
</protein>
<dbReference type="EMBL" id="AGRJ01000137">
    <property type="protein sequence ID" value="EHO51422.1"/>
    <property type="molecule type" value="Genomic_DNA"/>
</dbReference>
<proteinExistence type="predicted"/>
<dbReference type="Proteomes" id="UP000005025">
    <property type="component" value="Unassembled WGS sequence"/>
</dbReference>
<evidence type="ECO:0000313" key="2">
    <source>
        <dbReference type="Proteomes" id="UP000005025"/>
    </source>
</evidence>
<dbReference type="AlphaFoldDB" id="H1LFW8"/>
<organism evidence="1 2">
    <name type="scientific">Lentilactobacillus kisonensis F0435</name>
    <dbReference type="NCBI Taxonomy" id="797516"/>
    <lineage>
        <taxon>Bacteria</taxon>
        <taxon>Bacillati</taxon>
        <taxon>Bacillota</taxon>
        <taxon>Bacilli</taxon>
        <taxon>Lactobacillales</taxon>
        <taxon>Lactobacillaceae</taxon>
        <taxon>Lentilactobacillus</taxon>
    </lineage>
</organism>
<sequence length="41" mass="5039">MSCDELVDLTVAKGLQRFFTFFRFMMFLNSENYNTFSKRFR</sequence>
<reference evidence="1 2" key="1">
    <citation type="submission" date="2011-09" db="EMBL/GenBank/DDBJ databases">
        <authorList>
            <person name="Weinstock G."/>
            <person name="Sodergren E."/>
            <person name="Clifton S."/>
            <person name="Fulton L."/>
            <person name="Fulton B."/>
            <person name="Courtney L."/>
            <person name="Fronick C."/>
            <person name="Harrison M."/>
            <person name="Strong C."/>
            <person name="Farmer C."/>
            <person name="Delahaunty K."/>
            <person name="Markovic C."/>
            <person name="Hall O."/>
            <person name="Minx P."/>
            <person name="Tomlinson C."/>
            <person name="Mitreva M."/>
            <person name="Hou S."/>
            <person name="Chen J."/>
            <person name="Wollam A."/>
            <person name="Pepin K.H."/>
            <person name="Johnson M."/>
            <person name="Bhonagiri V."/>
            <person name="Zhang X."/>
            <person name="Suruliraj S."/>
            <person name="Warren W."/>
            <person name="Chinwalla A."/>
            <person name="Mardis E.R."/>
            <person name="Wilson R.K."/>
        </authorList>
    </citation>
    <scope>NUCLEOTIDE SEQUENCE [LARGE SCALE GENOMIC DNA]</scope>
    <source>
        <strain evidence="1 2">F0435</strain>
    </source>
</reference>
<evidence type="ECO:0000313" key="1">
    <source>
        <dbReference type="EMBL" id="EHO51422.1"/>
    </source>
</evidence>